<dbReference type="EMBL" id="JAGFMF010011694">
    <property type="protein sequence ID" value="KAG8515980.1"/>
    <property type="molecule type" value="Genomic_DNA"/>
</dbReference>
<sequence length="137" mass="15509">GPIESEQFGLATRRRRYYCERTQSVHISLAEIICDEVTGSYSKINQAVVTDGRNDSLEAPLEKQVHKNILPNSLGTSERLQRVTFPAVNDAHTVKTVLRDFYESMFPRHPSEGCQENMETVCSIHMKTASAFELIVH</sequence>
<dbReference type="Proteomes" id="UP000700334">
    <property type="component" value="Unassembled WGS sequence"/>
</dbReference>
<evidence type="ECO:0000313" key="2">
    <source>
        <dbReference type="Proteomes" id="UP000700334"/>
    </source>
</evidence>
<comment type="caution">
    <text evidence="1">The sequence shown here is derived from an EMBL/GenBank/DDBJ whole genome shotgun (WGS) entry which is preliminary data.</text>
</comment>
<evidence type="ECO:0000313" key="1">
    <source>
        <dbReference type="EMBL" id="KAG8515980.1"/>
    </source>
</evidence>
<accession>A0A8J6AEZ1</accession>
<protein>
    <submittedName>
        <fullName evidence="1">N-acetylglucosamine-1-phosphotransferase subunits alpha/beta</fullName>
    </submittedName>
</protein>
<name>A0A8J6AEZ1_GALPY</name>
<feature type="non-terminal residue" evidence="1">
    <location>
        <position position="1"/>
    </location>
</feature>
<organism evidence="1 2">
    <name type="scientific">Galemys pyrenaicus</name>
    <name type="common">Iberian desman</name>
    <name type="synonym">Pyrenean desman</name>
    <dbReference type="NCBI Taxonomy" id="202257"/>
    <lineage>
        <taxon>Eukaryota</taxon>
        <taxon>Metazoa</taxon>
        <taxon>Chordata</taxon>
        <taxon>Craniata</taxon>
        <taxon>Vertebrata</taxon>
        <taxon>Euteleostomi</taxon>
        <taxon>Mammalia</taxon>
        <taxon>Eutheria</taxon>
        <taxon>Laurasiatheria</taxon>
        <taxon>Eulipotyphla</taxon>
        <taxon>Talpidae</taxon>
        <taxon>Galemys</taxon>
    </lineage>
</organism>
<dbReference type="AlphaFoldDB" id="A0A8J6AEZ1"/>
<proteinExistence type="predicted"/>
<keyword evidence="2" id="KW-1185">Reference proteome</keyword>
<gene>
    <name evidence="1" type="ORF">J0S82_007272</name>
</gene>
<reference evidence="1" key="1">
    <citation type="journal article" date="2021" name="Evol. Appl.">
        <title>The genome of the Pyrenean desman and the effects of bottlenecks and inbreeding on the genomic landscape of an endangered species.</title>
        <authorList>
            <person name="Escoda L."/>
            <person name="Castresana J."/>
        </authorList>
    </citation>
    <scope>NUCLEOTIDE SEQUENCE</scope>
    <source>
        <strain evidence="1">IBE-C5619</strain>
    </source>
</reference>